<feature type="compositionally biased region" description="Basic and acidic residues" evidence="6">
    <location>
        <begin position="803"/>
        <end position="824"/>
    </location>
</feature>
<feature type="region of interest" description="Disordered" evidence="6">
    <location>
        <begin position="112"/>
        <end position="152"/>
    </location>
</feature>
<dbReference type="PANTHER" id="PTHR45984">
    <property type="entry name" value="RNA (RNA) POLYMERASE II ASSOCIATED PROTEIN HOMOLOG"/>
    <property type="match status" value="1"/>
</dbReference>
<dbReference type="InParanoid" id="B3S9W8"/>
<dbReference type="HOGENOM" id="CLU_008405_1_0_1"/>
<dbReference type="CTD" id="6758315"/>
<feature type="region of interest" description="Disordered" evidence="6">
    <location>
        <begin position="299"/>
        <end position="378"/>
    </location>
</feature>
<dbReference type="Proteomes" id="UP000009022">
    <property type="component" value="Unassembled WGS sequence"/>
</dbReference>
<dbReference type="RefSeq" id="XP_002117033.1">
    <property type="nucleotide sequence ID" value="XM_002116997.1"/>
</dbReference>
<dbReference type="Pfam" id="PF13877">
    <property type="entry name" value="RPAP3_C"/>
    <property type="match status" value="1"/>
</dbReference>
<dbReference type="Gene3D" id="1.25.40.10">
    <property type="entry name" value="Tetratricopeptide repeat domain"/>
    <property type="match status" value="3"/>
</dbReference>
<protein>
    <recommendedName>
        <fullName evidence="7">RNA-polymerase II-associated protein 3-like C-terminal domain-containing protein</fullName>
    </recommendedName>
</protein>
<feature type="repeat" description="TPR" evidence="5">
    <location>
        <begin position="620"/>
        <end position="653"/>
    </location>
</feature>
<dbReference type="InterPro" id="IPR011990">
    <property type="entry name" value="TPR-like_helical_dom_sf"/>
</dbReference>
<dbReference type="SMART" id="SM00028">
    <property type="entry name" value="TPR"/>
    <property type="match status" value="9"/>
</dbReference>
<dbReference type="InterPro" id="IPR051982">
    <property type="entry name" value="CiliaryAsmbly_MitoImport"/>
</dbReference>
<evidence type="ECO:0000313" key="9">
    <source>
        <dbReference type="Proteomes" id="UP000009022"/>
    </source>
</evidence>
<keyword evidence="9" id="KW-1185">Reference proteome</keyword>
<dbReference type="eggNOG" id="KOG1124">
    <property type="taxonomic scope" value="Eukaryota"/>
</dbReference>
<dbReference type="GO" id="GO:0006626">
    <property type="term" value="P:protein targeting to mitochondrion"/>
    <property type="evidence" value="ECO:0000318"/>
    <property type="project" value="GO_Central"/>
</dbReference>
<dbReference type="GeneID" id="6758315"/>
<feature type="repeat" description="TPR" evidence="5">
    <location>
        <begin position="188"/>
        <end position="221"/>
    </location>
</feature>
<sequence length="971" mass="110313">MEGYGRDYAKNSNIPVEHLDYSYIKNCNNAKELEKIIKVLRSGDEGLYPDLIEFAEKKLETVNPKSKMLWKEKPAVKTSQLEKNQRDTLIQDMEEWMTSIAATDDHLKSKSMSKEAFDDVPASNKKDADASLKKSDNNAGKPPAPRSYSEWDKINIDEELAKVGNDNKDTKSVRKPTGLDDNELIMKANREKDKGNEAFKAGDYNEAIVYYDRSISLIPTAAAYNNRALAALRMKDYVKTIEDCTKVIEMEPRNSKAYLRRGIAKKERKELKSAKLDFETVLTFDPENKKAMELLKDLKDESSKEQSNTENEADINSKPKEKKKGRRMVITEVNEDTEYSDTINLRNEEKSQTDDVKSSIQSAGDSLTNHTTDDKQESDSPIIINENAISPKSEVIDEGITSTITKITNESTELSAMENDKSQDPIITPEPNYTPTVAVQPEPEIPEGILTIKDEGNLLYKNGQYGEALKKYSLAIDLLKKETRVNQTALASLLNNRAACHHRIGDCRNCIIDCSESLDIIPNAIKPLMRRAASYEILEKYRKAFLDYRSVNVIDRSNKNASDGISRVSRALRNIDGPKWRDIIDGNISSNVEENTGKAKITNNEIPSPKSDSNYTEEYYIQMKEKGNSYVKKGNYEEAIKSYTQCILVRPNEVAPYTNRALCYLKTSQAALAEADTETALKVDPSNVKALFRRALSRIALENYKEGIRDLNLLLKIEPSNVAARKELDKAKQKWLKEMHNSSQNENSTSNKKTTENISTKNKETTDKVSNKQQNIPRKRMQIEEINEDEDEVVPTEVLSEPTKFDTHRFKNSAKDRTKDKDYKNQSFKSNQQVPTHQEKHELRSGNPYEFLKAWETVRKTTNSTVDYARLLRQISPSSLVKVISNGLEADTLVSIIKTLLEQFKDSNDDILTSYEILKYLSKVPRFEMSLLFLSASEKLNIKQAFSNIVMANHPKVKTEDLTALRALYKV</sequence>
<evidence type="ECO:0000256" key="5">
    <source>
        <dbReference type="PROSITE-ProRule" id="PRU00339"/>
    </source>
</evidence>
<evidence type="ECO:0000256" key="2">
    <source>
        <dbReference type="ARBA" id="ARBA00022490"/>
    </source>
</evidence>
<dbReference type="InterPro" id="IPR025986">
    <property type="entry name" value="RPAP3-like_C"/>
</dbReference>
<dbReference type="Pfam" id="PF13432">
    <property type="entry name" value="TPR_16"/>
    <property type="match status" value="1"/>
</dbReference>
<evidence type="ECO:0000259" key="7">
    <source>
        <dbReference type="Pfam" id="PF13877"/>
    </source>
</evidence>
<dbReference type="PhylomeDB" id="B3S9W8"/>
<gene>
    <name evidence="8" type="ORF">TRIADDRAFT_61052</name>
</gene>
<dbReference type="KEGG" id="tad:TRIADDRAFT_61052"/>
<feature type="compositionally biased region" description="Basic and acidic residues" evidence="6">
    <location>
        <begin position="761"/>
        <end position="770"/>
    </location>
</feature>
<feature type="compositionally biased region" description="Basic and acidic residues" evidence="6">
    <location>
        <begin position="124"/>
        <end position="136"/>
    </location>
</feature>
<evidence type="ECO:0000313" key="8">
    <source>
        <dbReference type="EMBL" id="EDV20339.1"/>
    </source>
</evidence>
<dbReference type="PANTHER" id="PTHR45984:SF1">
    <property type="entry name" value="SPAG1 AXONEMAL DYNEIN ASSEMBLY FACTOR"/>
    <property type="match status" value="1"/>
</dbReference>
<feature type="repeat" description="TPR" evidence="5">
    <location>
        <begin position="255"/>
        <end position="288"/>
    </location>
</feature>
<evidence type="ECO:0000256" key="4">
    <source>
        <dbReference type="ARBA" id="ARBA00022803"/>
    </source>
</evidence>
<dbReference type="SUPFAM" id="SSF48452">
    <property type="entry name" value="TPR-like"/>
    <property type="match status" value="3"/>
</dbReference>
<dbReference type="OMA" id="ECTIYTN"/>
<keyword evidence="4 5" id="KW-0802">TPR repeat</keyword>
<dbReference type="GO" id="GO:0031072">
    <property type="term" value="F:heat shock protein binding"/>
    <property type="evidence" value="ECO:0000318"/>
    <property type="project" value="GO_Central"/>
</dbReference>
<organism evidence="8 9">
    <name type="scientific">Trichoplax adhaerens</name>
    <name type="common">Trichoplax reptans</name>
    <dbReference type="NCBI Taxonomy" id="10228"/>
    <lineage>
        <taxon>Eukaryota</taxon>
        <taxon>Metazoa</taxon>
        <taxon>Placozoa</taxon>
        <taxon>Uniplacotomia</taxon>
        <taxon>Trichoplacea</taxon>
        <taxon>Trichoplacidae</taxon>
        <taxon>Trichoplax</taxon>
    </lineage>
</organism>
<keyword evidence="3" id="KW-0677">Repeat</keyword>
<feature type="domain" description="RNA-polymerase II-associated protein 3-like C-terminal" evidence="7">
    <location>
        <begin position="847"/>
        <end position="939"/>
    </location>
</feature>
<dbReference type="OrthoDB" id="2942533at2759"/>
<feature type="compositionally biased region" description="Basic and acidic residues" evidence="6">
    <location>
        <begin position="346"/>
        <end position="357"/>
    </location>
</feature>
<feature type="compositionally biased region" description="Acidic residues" evidence="6">
    <location>
        <begin position="785"/>
        <end position="794"/>
    </location>
</feature>
<dbReference type="STRING" id="10228.B3S9W8"/>
<feature type="region of interest" description="Disordered" evidence="6">
    <location>
        <begin position="736"/>
        <end position="842"/>
    </location>
</feature>
<keyword evidence="2" id="KW-0963">Cytoplasm</keyword>
<dbReference type="Pfam" id="PF13414">
    <property type="entry name" value="TPR_11"/>
    <property type="match status" value="1"/>
</dbReference>
<comment type="subcellular location">
    <subcellularLocation>
        <location evidence="1">Cytoplasm</location>
    </subcellularLocation>
</comment>
<proteinExistence type="predicted"/>
<dbReference type="InterPro" id="IPR019734">
    <property type="entry name" value="TPR_rpt"/>
</dbReference>
<feature type="compositionally biased region" description="Polar residues" evidence="6">
    <location>
        <begin position="358"/>
        <end position="370"/>
    </location>
</feature>
<evidence type="ECO:0000256" key="6">
    <source>
        <dbReference type="SAM" id="MobiDB-lite"/>
    </source>
</evidence>
<dbReference type="PROSITE" id="PS50005">
    <property type="entry name" value="TPR"/>
    <property type="match status" value="3"/>
</dbReference>
<dbReference type="FunCoup" id="B3S9W8">
    <property type="interactions" value="388"/>
</dbReference>
<feature type="compositionally biased region" description="Polar residues" evidence="6">
    <location>
        <begin position="741"/>
        <end position="760"/>
    </location>
</feature>
<name>B3S9W8_TRIAD</name>
<dbReference type="GO" id="GO:0005829">
    <property type="term" value="C:cytosol"/>
    <property type="evidence" value="ECO:0000318"/>
    <property type="project" value="GO_Central"/>
</dbReference>
<evidence type="ECO:0000256" key="1">
    <source>
        <dbReference type="ARBA" id="ARBA00004496"/>
    </source>
</evidence>
<feature type="compositionally biased region" description="Polar residues" evidence="6">
    <location>
        <begin position="825"/>
        <end position="836"/>
    </location>
</feature>
<evidence type="ECO:0000256" key="3">
    <source>
        <dbReference type="ARBA" id="ARBA00022737"/>
    </source>
</evidence>
<accession>B3S9W8</accession>
<dbReference type="EMBL" id="DS985260">
    <property type="protein sequence ID" value="EDV20339.1"/>
    <property type="molecule type" value="Genomic_DNA"/>
</dbReference>
<reference evidence="8 9" key="1">
    <citation type="journal article" date="2008" name="Nature">
        <title>The Trichoplax genome and the nature of placozoans.</title>
        <authorList>
            <person name="Srivastava M."/>
            <person name="Begovic E."/>
            <person name="Chapman J."/>
            <person name="Putnam N.H."/>
            <person name="Hellsten U."/>
            <person name="Kawashima T."/>
            <person name="Kuo A."/>
            <person name="Mitros T."/>
            <person name="Salamov A."/>
            <person name="Carpenter M.L."/>
            <person name="Signorovitch A.Y."/>
            <person name="Moreno M.A."/>
            <person name="Kamm K."/>
            <person name="Grimwood J."/>
            <person name="Schmutz J."/>
            <person name="Shapiro H."/>
            <person name="Grigoriev I.V."/>
            <person name="Buss L.W."/>
            <person name="Schierwater B."/>
            <person name="Dellaporta S.L."/>
            <person name="Rokhsar D.S."/>
        </authorList>
    </citation>
    <scope>NUCLEOTIDE SEQUENCE [LARGE SCALE GENOMIC DNA]</scope>
    <source>
        <strain evidence="8 9">Grell-BS-1999</strain>
    </source>
</reference>
<dbReference type="GO" id="GO:0005739">
    <property type="term" value="C:mitochondrion"/>
    <property type="evidence" value="ECO:0000318"/>
    <property type="project" value="GO_Central"/>
</dbReference>
<dbReference type="AlphaFoldDB" id="B3S9W8"/>